<feature type="domain" description="F-box" evidence="1">
    <location>
        <begin position="6"/>
        <end position="32"/>
    </location>
</feature>
<dbReference type="InParanoid" id="A0A482XL32"/>
<dbReference type="Proteomes" id="UP000291343">
    <property type="component" value="Unassembled WGS sequence"/>
</dbReference>
<evidence type="ECO:0000313" key="3">
    <source>
        <dbReference type="EMBL" id="RZF46397.1"/>
    </source>
</evidence>
<dbReference type="InterPro" id="IPR036047">
    <property type="entry name" value="F-box-like_dom_sf"/>
</dbReference>
<name>A0A482XL32_LAOST</name>
<reference evidence="3 4" key="1">
    <citation type="journal article" date="2017" name="Gigascience">
        <title>Genome sequence of the small brown planthopper, Laodelphax striatellus.</title>
        <authorList>
            <person name="Zhu J."/>
            <person name="Jiang F."/>
            <person name="Wang X."/>
            <person name="Yang P."/>
            <person name="Bao Y."/>
            <person name="Zhao W."/>
            <person name="Wang W."/>
            <person name="Lu H."/>
            <person name="Wang Q."/>
            <person name="Cui N."/>
            <person name="Li J."/>
            <person name="Chen X."/>
            <person name="Luo L."/>
            <person name="Yu J."/>
            <person name="Kang L."/>
            <person name="Cui F."/>
        </authorList>
    </citation>
    <scope>NUCLEOTIDE SEQUENCE [LARGE SCALE GENOMIC DNA]</scope>
    <source>
        <strain evidence="3">Lst14</strain>
        <tissue evidence="3">Whole body</tissue>
    </source>
</reference>
<dbReference type="OrthoDB" id="2095648at2759"/>
<organism evidence="3 4">
    <name type="scientific">Laodelphax striatellus</name>
    <name type="common">Small brown planthopper</name>
    <name type="synonym">Delphax striatella</name>
    <dbReference type="NCBI Taxonomy" id="195883"/>
    <lineage>
        <taxon>Eukaryota</taxon>
        <taxon>Metazoa</taxon>
        <taxon>Ecdysozoa</taxon>
        <taxon>Arthropoda</taxon>
        <taxon>Hexapoda</taxon>
        <taxon>Insecta</taxon>
        <taxon>Pterygota</taxon>
        <taxon>Neoptera</taxon>
        <taxon>Paraneoptera</taxon>
        <taxon>Hemiptera</taxon>
        <taxon>Auchenorrhyncha</taxon>
        <taxon>Fulgoroidea</taxon>
        <taxon>Delphacidae</taxon>
        <taxon>Criomorphinae</taxon>
        <taxon>Laodelphax</taxon>
    </lineage>
</organism>
<dbReference type="Gene3D" id="1.20.1280.50">
    <property type="match status" value="1"/>
</dbReference>
<keyword evidence="4" id="KW-1185">Reference proteome</keyword>
<comment type="caution">
    <text evidence="3">The sequence shown here is derived from an EMBL/GenBank/DDBJ whole genome shotgun (WGS) entry which is preliminary data.</text>
</comment>
<dbReference type="InterPro" id="IPR001810">
    <property type="entry name" value="F-box_dom"/>
</dbReference>
<evidence type="ECO:0000313" key="4">
    <source>
        <dbReference type="Proteomes" id="UP000291343"/>
    </source>
</evidence>
<dbReference type="SUPFAM" id="SSF81383">
    <property type="entry name" value="F-box domain"/>
    <property type="match status" value="1"/>
</dbReference>
<dbReference type="Pfam" id="PF12937">
    <property type="entry name" value="F-box-like"/>
    <property type="match status" value="1"/>
</dbReference>
<reference evidence="3" key="2">
    <citation type="submission" date="2019-02" db="EMBL/GenBank/DDBJ databases">
        <authorList>
            <person name="Zhu J."/>
            <person name="Jiang F."/>
            <person name="Wang X."/>
            <person name="Yang P."/>
            <person name="Bao Y."/>
            <person name="Zhao W."/>
            <person name="Wang W."/>
            <person name="Lu H."/>
            <person name="Wang Q."/>
            <person name="Cui N."/>
            <person name="Li J."/>
            <person name="Chen X."/>
            <person name="Luo L."/>
            <person name="Yu J."/>
            <person name="Kang L."/>
            <person name="Cui F."/>
        </authorList>
    </citation>
    <scope>NUCLEOTIDE SEQUENCE</scope>
    <source>
        <strain evidence="3">Lst14</strain>
        <tissue evidence="3">Whole body</tissue>
    </source>
</reference>
<dbReference type="EMBL" id="QKKF02006328">
    <property type="protein sequence ID" value="RZF46397.1"/>
    <property type="molecule type" value="Genomic_DNA"/>
</dbReference>
<dbReference type="AlphaFoldDB" id="A0A482XL32"/>
<evidence type="ECO:0000259" key="1">
    <source>
        <dbReference type="Pfam" id="PF12937"/>
    </source>
</evidence>
<dbReference type="EMBL" id="QKKF02027609">
    <property type="protein sequence ID" value="RZF35760.1"/>
    <property type="molecule type" value="Genomic_DNA"/>
</dbReference>
<sequence>MDFTQEVLQIIFSFLDGASLMKCRRVCSLWLSEVHHVEQMPNFWKKRCVEEVSWDFLPSYIEKINPIYFSDNKIKFSWKDVYICWYRWKSLGKWPSNCRELDIKRPGKIVRAEFYGDWIVYATYEYSALIACHIASPLCTAKILYQGARLKNFRFMSSDNPSRPPLSAVFINTERDYCFLDVQERRVIGGVTAVPCLSDNEWCRETVLAKREQLRAVNPDIVDLELSRNIYDFICHDRPFKETCFKWIILHHKVALGFSDMPDYTHVIAFVVGEKYKFYLTSVNFGKISTALLHGNNFFVGTSNAMLHRYTIKNIGNFLDFDFDQFDWSLKVHNSNVYDEIISLDVCELNKRPLIAVAIGTCRIVLVNFMGDDEEEVEQQYFPNVLTALD</sequence>
<proteinExistence type="predicted"/>
<gene>
    <name evidence="2" type="ORF">LSTR_LSTR012058</name>
    <name evidence="3" type="ORF">LSTR_LSTR016562</name>
</gene>
<dbReference type="STRING" id="195883.A0A482XL32"/>
<evidence type="ECO:0000313" key="2">
    <source>
        <dbReference type="EMBL" id="RZF35760.1"/>
    </source>
</evidence>
<protein>
    <recommendedName>
        <fullName evidence="1">F-box domain-containing protein</fullName>
    </recommendedName>
</protein>
<accession>A0A482XL32</accession>